<evidence type="ECO:0000313" key="1">
    <source>
        <dbReference type="EMBL" id="CAB4221365.1"/>
    </source>
</evidence>
<sequence>MGTRSRIGVMHGDKCKSVYCHWDGYLAHNGAILQEHYDSAKANHLIALGDLSSLGKVIGEVHPFSQFVSDTEEFKALPKAEQERIKAETKALYEHAMDQGYCTFYGRDRGEKNVDFKVSQTFDEFLAQVHNCGAEYYYIMRDGVWYCGCPDKGSQLVELSEALAAQKETA</sequence>
<name>A0A6J5T105_9CAUD</name>
<gene>
    <name evidence="1" type="ORF">UFOVP1636_269</name>
</gene>
<dbReference type="EMBL" id="LR797503">
    <property type="protein sequence ID" value="CAB4221365.1"/>
    <property type="molecule type" value="Genomic_DNA"/>
</dbReference>
<protein>
    <submittedName>
        <fullName evidence="1">Uncharacterized protein</fullName>
    </submittedName>
</protein>
<organism evidence="1">
    <name type="scientific">uncultured Caudovirales phage</name>
    <dbReference type="NCBI Taxonomy" id="2100421"/>
    <lineage>
        <taxon>Viruses</taxon>
        <taxon>Duplodnaviria</taxon>
        <taxon>Heunggongvirae</taxon>
        <taxon>Uroviricota</taxon>
        <taxon>Caudoviricetes</taxon>
        <taxon>Peduoviridae</taxon>
        <taxon>Maltschvirus</taxon>
        <taxon>Maltschvirus maltsch</taxon>
    </lineage>
</organism>
<accession>A0A6J5T105</accession>
<reference evidence="1" key="1">
    <citation type="submission" date="2020-05" db="EMBL/GenBank/DDBJ databases">
        <authorList>
            <person name="Chiriac C."/>
            <person name="Salcher M."/>
            <person name="Ghai R."/>
            <person name="Kavagutti S V."/>
        </authorList>
    </citation>
    <scope>NUCLEOTIDE SEQUENCE</scope>
</reference>
<proteinExistence type="predicted"/>